<evidence type="ECO:0000313" key="8">
    <source>
        <dbReference type="EMBL" id="AEE53786.1"/>
    </source>
</evidence>
<feature type="domain" description="Ribosome maturation factor RimM PRC barrel" evidence="7">
    <location>
        <begin position="105"/>
        <end position="169"/>
    </location>
</feature>
<comment type="subcellular location">
    <subcellularLocation>
        <location evidence="5">Cytoplasm</location>
    </subcellularLocation>
</comment>
<comment type="domain">
    <text evidence="5">The PRC barrel domain binds ribosomal protein uS19.</text>
</comment>
<proteinExistence type="inferred from homology"/>
<dbReference type="Gene3D" id="2.40.30.60">
    <property type="entry name" value="RimM"/>
    <property type="match status" value="1"/>
</dbReference>
<dbReference type="AlphaFoldDB" id="F4L0B3"/>
<comment type="function">
    <text evidence="5">An accessory protein needed during the final step in the assembly of 30S ribosomal subunit, possibly for assembly of the head region. Essential for efficient processing of 16S rRNA. May be needed both before and after RbfA during the maturation of 16S rRNA. It has affinity for free ribosomal 30S subunits but not for 70S ribosomes.</text>
</comment>
<dbReference type="OrthoDB" id="9810331at2"/>
<evidence type="ECO:0000256" key="2">
    <source>
        <dbReference type="ARBA" id="ARBA00022517"/>
    </source>
</evidence>
<dbReference type="GO" id="GO:0005840">
    <property type="term" value="C:ribosome"/>
    <property type="evidence" value="ECO:0007669"/>
    <property type="project" value="InterPro"/>
</dbReference>
<dbReference type="HAMAP" id="MF_00014">
    <property type="entry name" value="Ribosome_mat_RimM"/>
    <property type="match status" value="1"/>
</dbReference>
<dbReference type="PANTHER" id="PTHR33692:SF1">
    <property type="entry name" value="RIBOSOME MATURATION FACTOR RIMM"/>
    <property type="match status" value="1"/>
</dbReference>
<evidence type="ECO:0000256" key="3">
    <source>
        <dbReference type="ARBA" id="ARBA00022552"/>
    </source>
</evidence>
<evidence type="ECO:0000256" key="5">
    <source>
        <dbReference type="HAMAP-Rule" id="MF_00014"/>
    </source>
</evidence>
<dbReference type="STRING" id="760192.Halhy_5963"/>
<dbReference type="Pfam" id="PF24986">
    <property type="entry name" value="PRC_RimM"/>
    <property type="match status" value="1"/>
</dbReference>
<sequence>MDKYIAIGRVSKTHGVDGAVKLKIKERYFDDFAEAEVLFVESAGKVVPYFIEEFRGGLDPIVKFEDLDNRELAQALGGKEIFMRESDLLPVAEEVGAGVEQYERFVHYSLIDQDLGDLGKIEEVIESPGQYLGILHYKGREVTVPLNPVFIQSVDHKGKKVLVDLPEGLLDL</sequence>
<dbReference type="eggNOG" id="COG0806">
    <property type="taxonomic scope" value="Bacteria"/>
</dbReference>
<reference evidence="8 9" key="1">
    <citation type="journal article" date="2011" name="Stand. Genomic Sci.">
        <title>Complete genome sequence of Haliscomenobacter hydrossis type strain (O).</title>
        <authorList>
            <consortium name="US DOE Joint Genome Institute (JGI-PGF)"/>
            <person name="Daligault H."/>
            <person name="Lapidus A."/>
            <person name="Zeytun A."/>
            <person name="Nolan M."/>
            <person name="Lucas S."/>
            <person name="Del Rio T.G."/>
            <person name="Tice H."/>
            <person name="Cheng J.F."/>
            <person name="Tapia R."/>
            <person name="Han C."/>
            <person name="Goodwin L."/>
            <person name="Pitluck S."/>
            <person name="Liolios K."/>
            <person name="Pagani I."/>
            <person name="Ivanova N."/>
            <person name="Huntemann M."/>
            <person name="Mavromatis K."/>
            <person name="Mikhailova N."/>
            <person name="Pati A."/>
            <person name="Chen A."/>
            <person name="Palaniappan K."/>
            <person name="Land M."/>
            <person name="Hauser L."/>
            <person name="Brambilla E.M."/>
            <person name="Rohde M."/>
            <person name="Verbarg S."/>
            <person name="Goker M."/>
            <person name="Bristow J."/>
            <person name="Eisen J.A."/>
            <person name="Markowitz V."/>
            <person name="Hugenholtz P."/>
            <person name="Kyrpides N.C."/>
            <person name="Klenk H.P."/>
            <person name="Woyke T."/>
        </authorList>
    </citation>
    <scope>NUCLEOTIDE SEQUENCE [LARGE SCALE GENOMIC DNA]</scope>
    <source>
        <strain evidence="9">ATCC 27775 / DSM 1100 / LMG 10767 / O</strain>
    </source>
</reference>
<comment type="subunit">
    <text evidence="5">Binds ribosomal protein uS19.</text>
</comment>
<dbReference type="PANTHER" id="PTHR33692">
    <property type="entry name" value="RIBOSOME MATURATION FACTOR RIMM"/>
    <property type="match status" value="1"/>
</dbReference>
<dbReference type="InterPro" id="IPR002676">
    <property type="entry name" value="RimM_N"/>
</dbReference>
<evidence type="ECO:0000313" key="9">
    <source>
        <dbReference type="Proteomes" id="UP000008461"/>
    </source>
</evidence>
<accession>F4L0B3</accession>
<dbReference type="SUPFAM" id="SSF50447">
    <property type="entry name" value="Translation proteins"/>
    <property type="match status" value="1"/>
</dbReference>
<dbReference type="Proteomes" id="UP000008461">
    <property type="component" value="Chromosome"/>
</dbReference>
<comment type="similarity">
    <text evidence="5">Belongs to the RimM family.</text>
</comment>
<keyword evidence="3 5" id="KW-0698">rRNA processing</keyword>
<name>F4L0B3_HALH1</name>
<dbReference type="GO" id="GO:0043022">
    <property type="term" value="F:ribosome binding"/>
    <property type="evidence" value="ECO:0007669"/>
    <property type="project" value="InterPro"/>
</dbReference>
<dbReference type="NCBIfam" id="TIGR02273">
    <property type="entry name" value="16S_RimM"/>
    <property type="match status" value="1"/>
</dbReference>
<evidence type="ECO:0000256" key="4">
    <source>
        <dbReference type="ARBA" id="ARBA00023186"/>
    </source>
</evidence>
<keyword evidence="4 5" id="KW-0143">Chaperone</keyword>
<dbReference type="KEGG" id="hhy:Halhy_5963"/>
<protein>
    <recommendedName>
        <fullName evidence="5">Ribosome maturation factor RimM</fullName>
    </recommendedName>
</protein>
<dbReference type="InterPro" id="IPR056792">
    <property type="entry name" value="PRC_RimM"/>
</dbReference>
<feature type="domain" description="RimM N-terminal" evidence="6">
    <location>
        <begin position="7"/>
        <end position="86"/>
    </location>
</feature>
<evidence type="ECO:0000259" key="6">
    <source>
        <dbReference type="Pfam" id="PF01782"/>
    </source>
</evidence>
<dbReference type="InterPro" id="IPR011961">
    <property type="entry name" value="RimM"/>
</dbReference>
<evidence type="ECO:0000259" key="7">
    <source>
        <dbReference type="Pfam" id="PF24986"/>
    </source>
</evidence>
<dbReference type="Pfam" id="PF01782">
    <property type="entry name" value="RimM"/>
    <property type="match status" value="1"/>
</dbReference>
<gene>
    <name evidence="5" type="primary">rimM</name>
    <name evidence="8" type="ordered locus">Halhy_5963</name>
</gene>
<keyword evidence="2 5" id="KW-0690">Ribosome biogenesis</keyword>
<dbReference type="GO" id="GO:0005737">
    <property type="term" value="C:cytoplasm"/>
    <property type="evidence" value="ECO:0007669"/>
    <property type="project" value="UniProtKB-SubCell"/>
</dbReference>
<dbReference type="SUPFAM" id="SSF50346">
    <property type="entry name" value="PRC-barrel domain"/>
    <property type="match status" value="1"/>
</dbReference>
<keyword evidence="9" id="KW-1185">Reference proteome</keyword>
<dbReference type="EMBL" id="CP002691">
    <property type="protein sequence ID" value="AEE53786.1"/>
    <property type="molecule type" value="Genomic_DNA"/>
</dbReference>
<dbReference type="GO" id="GO:0006364">
    <property type="term" value="P:rRNA processing"/>
    <property type="evidence" value="ECO:0007669"/>
    <property type="project" value="UniProtKB-UniRule"/>
</dbReference>
<dbReference type="InterPro" id="IPR036976">
    <property type="entry name" value="RimM_N_sf"/>
</dbReference>
<keyword evidence="1 5" id="KW-0963">Cytoplasm</keyword>
<organism evidence="8 9">
    <name type="scientific">Haliscomenobacter hydrossis (strain ATCC 27775 / DSM 1100 / LMG 10767 / O)</name>
    <dbReference type="NCBI Taxonomy" id="760192"/>
    <lineage>
        <taxon>Bacteria</taxon>
        <taxon>Pseudomonadati</taxon>
        <taxon>Bacteroidota</taxon>
        <taxon>Saprospiria</taxon>
        <taxon>Saprospirales</taxon>
        <taxon>Haliscomenobacteraceae</taxon>
        <taxon>Haliscomenobacter</taxon>
    </lineage>
</organism>
<dbReference type="InterPro" id="IPR011033">
    <property type="entry name" value="PRC_barrel-like_sf"/>
</dbReference>
<dbReference type="GO" id="GO:0042274">
    <property type="term" value="P:ribosomal small subunit biogenesis"/>
    <property type="evidence" value="ECO:0007669"/>
    <property type="project" value="UniProtKB-UniRule"/>
</dbReference>
<dbReference type="RefSeq" id="WP_013768314.1">
    <property type="nucleotide sequence ID" value="NC_015510.1"/>
</dbReference>
<dbReference type="InterPro" id="IPR009000">
    <property type="entry name" value="Transl_B-barrel_sf"/>
</dbReference>
<reference key="2">
    <citation type="submission" date="2011-04" db="EMBL/GenBank/DDBJ databases">
        <title>Complete sequence of chromosome of Haliscomenobacter hydrossis DSM 1100.</title>
        <authorList>
            <consortium name="US DOE Joint Genome Institute (JGI-PGF)"/>
            <person name="Lucas S."/>
            <person name="Han J."/>
            <person name="Lapidus A."/>
            <person name="Bruce D."/>
            <person name="Goodwin L."/>
            <person name="Pitluck S."/>
            <person name="Peters L."/>
            <person name="Kyrpides N."/>
            <person name="Mavromatis K."/>
            <person name="Ivanova N."/>
            <person name="Ovchinnikova G."/>
            <person name="Pagani I."/>
            <person name="Daligault H."/>
            <person name="Detter J.C."/>
            <person name="Han C."/>
            <person name="Land M."/>
            <person name="Hauser L."/>
            <person name="Markowitz V."/>
            <person name="Cheng J.-F."/>
            <person name="Hugenholtz P."/>
            <person name="Woyke T."/>
            <person name="Wu D."/>
            <person name="Verbarg S."/>
            <person name="Frueling A."/>
            <person name="Brambilla E."/>
            <person name="Klenk H.-P."/>
            <person name="Eisen J.A."/>
        </authorList>
    </citation>
    <scope>NUCLEOTIDE SEQUENCE</scope>
    <source>
        <strain>DSM 1100</strain>
    </source>
</reference>
<evidence type="ECO:0000256" key="1">
    <source>
        <dbReference type="ARBA" id="ARBA00022490"/>
    </source>
</evidence>
<dbReference type="HOGENOM" id="CLU_077636_3_2_10"/>